<reference evidence="1" key="1">
    <citation type="submission" date="2022-06" db="EMBL/GenBank/DDBJ databases">
        <title>Idiomarina rhizosphaerae M1R2S28.</title>
        <authorList>
            <person name="Sun J.-Q."/>
            <person name="Li L.-F."/>
        </authorList>
    </citation>
    <scope>NUCLEOTIDE SEQUENCE</scope>
    <source>
        <strain evidence="1">M1R2S28</strain>
    </source>
</reference>
<sequence length="469" mass="52009">MNKKGLLGGVGIVIVAGALIGPKFVGPQVEGALKQHVEVINQLPAYNARMVSFDSGWFGSTATIALGVDFGSIYPEGSAPDDLSFEVVIDVQHGPVLTQFSPGLGMASFEAHAKDDGLREYIEWEEGTPFYHLTGSAGFFGGVSYDDEIVAFSSKPNDEQTSLTFTGYEGEGSISSDEFSYEGKLEGAEGLIEGQAISIGEFEISTEAKGNMLEIVKGELYEGEMSMKLDKIIVGQPDDVDLFELKDLGIEFVNYFSDDKERMNIDMNYSVESLKAENFDLDDLKLKMAFNNIDSEFLLAYNQMMQKIYDQNPDEIEVATQKLVKENLPKLLQAEPEFVISEFSGKMEPGEFKGDLSAKLVGVSQMPDNMEDMQFWLSNLIVDSSIAIDKPLLKWVAEQQMLSTMRMQMPGADEAELQKMAEQQAPMMIDMYIQQGLLKEEDDEYRSEFQMENGEGVLNGQKIPVAKMM</sequence>
<dbReference type="Proteomes" id="UP001139474">
    <property type="component" value="Unassembled WGS sequence"/>
</dbReference>
<dbReference type="EMBL" id="JAMZDE010000006">
    <property type="protein sequence ID" value="MCP1339357.1"/>
    <property type="molecule type" value="Genomic_DNA"/>
</dbReference>
<name>A0A9X2JRG5_9GAMM</name>
<evidence type="ECO:0000313" key="1">
    <source>
        <dbReference type="EMBL" id="MCP1339357.1"/>
    </source>
</evidence>
<proteinExistence type="predicted"/>
<evidence type="ECO:0000313" key="2">
    <source>
        <dbReference type="Proteomes" id="UP001139474"/>
    </source>
</evidence>
<gene>
    <name evidence="1" type="ORF">NJR55_07085</name>
</gene>
<accession>A0A9X2JRG5</accession>
<dbReference type="AlphaFoldDB" id="A0A9X2JRG5"/>
<organism evidence="1 2">
    <name type="scientific">Idiomarina rhizosphaerae</name>
    <dbReference type="NCBI Taxonomy" id="2961572"/>
    <lineage>
        <taxon>Bacteria</taxon>
        <taxon>Pseudomonadati</taxon>
        <taxon>Pseudomonadota</taxon>
        <taxon>Gammaproteobacteria</taxon>
        <taxon>Alteromonadales</taxon>
        <taxon>Idiomarinaceae</taxon>
        <taxon>Idiomarina</taxon>
    </lineage>
</organism>
<protein>
    <submittedName>
        <fullName evidence="1">YdgA family protein</fullName>
    </submittedName>
</protein>
<comment type="caution">
    <text evidence="1">The sequence shown here is derived from an EMBL/GenBank/DDBJ whole genome shotgun (WGS) entry which is preliminary data.</text>
</comment>
<keyword evidence="2" id="KW-1185">Reference proteome</keyword>
<dbReference type="Pfam" id="PF06097">
    <property type="entry name" value="DUF945"/>
    <property type="match status" value="1"/>
</dbReference>
<dbReference type="InterPro" id="IPR010352">
    <property type="entry name" value="DUF945"/>
</dbReference>
<dbReference type="RefSeq" id="WP_253619101.1">
    <property type="nucleotide sequence ID" value="NZ_JAMZDE010000006.1"/>
</dbReference>